<reference evidence="2 3" key="1">
    <citation type="submission" date="2015-09" db="EMBL/GenBank/DDBJ databases">
        <title>Host preference determinants of Valsa canker pathogens revealed by comparative genomics.</title>
        <authorList>
            <person name="Yin Z."/>
            <person name="Huang L."/>
        </authorList>
    </citation>
    <scope>NUCLEOTIDE SEQUENCE [LARGE SCALE GENOMIC DNA]</scope>
    <source>
        <strain evidence="2 3">YSFL</strain>
    </source>
</reference>
<protein>
    <submittedName>
        <fullName evidence="2">Uncharacterized protein</fullName>
    </submittedName>
</protein>
<sequence length="67" mass="7327">MAAEGGLTRGHRRRRTALATRQPGWVAASKRGDGRKGKTGRVTAGGPGQLKRKRERDGRTIPYIKCL</sequence>
<evidence type="ECO:0000313" key="2">
    <source>
        <dbReference type="EMBL" id="ROW00663.1"/>
    </source>
</evidence>
<name>A0A423WBK1_CYTCH</name>
<dbReference type="Proteomes" id="UP000284375">
    <property type="component" value="Unassembled WGS sequence"/>
</dbReference>
<proteinExistence type="predicted"/>
<gene>
    <name evidence="2" type="ORF">VSDG_03193</name>
</gene>
<dbReference type="EMBL" id="LJZO01000008">
    <property type="protein sequence ID" value="ROW00663.1"/>
    <property type="molecule type" value="Genomic_DNA"/>
</dbReference>
<accession>A0A423WBK1</accession>
<comment type="caution">
    <text evidence="2">The sequence shown here is derived from an EMBL/GenBank/DDBJ whole genome shotgun (WGS) entry which is preliminary data.</text>
</comment>
<dbReference type="AlphaFoldDB" id="A0A423WBK1"/>
<evidence type="ECO:0000313" key="3">
    <source>
        <dbReference type="Proteomes" id="UP000284375"/>
    </source>
</evidence>
<evidence type="ECO:0000256" key="1">
    <source>
        <dbReference type="SAM" id="MobiDB-lite"/>
    </source>
</evidence>
<feature type="region of interest" description="Disordered" evidence="1">
    <location>
        <begin position="1"/>
        <end position="61"/>
    </location>
</feature>
<organism evidence="2 3">
    <name type="scientific">Cytospora chrysosperma</name>
    <name type="common">Cytospora canker fungus</name>
    <name type="synonym">Sphaeria chrysosperma</name>
    <dbReference type="NCBI Taxonomy" id="252740"/>
    <lineage>
        <taxon>Eukaryota</taxon>
        <taxon>Fungi</taxon>
        <taxon>Dikarya</taxon>
        <taxon>Ascomycota</taxon>
        <taxon>Pezizomycotina</taxon>
        <taxon>Sordariomycetes</taxon>
        <taxon>Sordariomycetidae</taxon>
        <taxon>Diaporthales</taxon>
        <taxon>Cytosporaceae</taxon>
        <taxon>Cytospora</taxon>
    </lineage>
</organism>
<keyword evidence="3" id="KW-1185">Reference proteome</keyword>